<evidence type="ECO:0000256" key="27">
    <source>
        <dbReference type="PIRSR" id="PIRSR614186-1"/>
    </source>
</evidence>
<dbReference type="Pfam" id="PF21405">
    <property type="entry name" value="AMG1_II"/>
    <property type="match status" value="1"/>
</dbReference>
<dbReference type="FunFam" id="3.40.120.10:FF:000023">
    <property type="entry name" value="Phosphoacetylglucosamine mutase"/>
    <property type="match status" value="1"/>
</dbReference>
<comment type="pathway">
    <text evidence="5">Nucleotide-sugar biosynthesis; UDP-N-acetyl-alpha-D-glucosamine biosynthesis; N-acetyl-alpha-D-glucosamine 1-phosphate from alpha-D-glucosamine 6-phosphate (route I): step 2/2.</text>
</comment>
<dbReference type="InterPro" id="IPR018052">
    <property type="entry name" value="Ald1_epimerase_CS"/>
</dbReference>
<dbReference type="Pfam" id="PF02878">
    <property type="entry name" value="PGM_PMM_I"/>
    <property type="match status" value="1"/>
</dbReference>
<keyword evidence="18" id="KW-0413">Isomerase</keyword>
<evidence type="ECO:0000256" key="24">
    <source>
        <dbReference type="ARBA" id="ARBA00032729"/>
    </source>
</evidence>
<feature type="transmembrane region" description="Helical" evidence="29">
    <location>
        <begin position="38"/>
        <end position="59"/>
    </location>
</feature>
<keyword evidence="16" id="KW-0378">Hydrolase</keyword>
<dbReference type="EC" id="5.4.2.3" evidence="10"/>
<keyword evidence="17" id="KW-0460">Magnesium</keyword>
<dbReference type="PANTHER" id="PTHR45955:SF1">
    <property type="entry name" value="PHOSPHOACETYLGLUCOSAMINE MUTASE"/>
    <property type="match status" value="1"/>
</dbReference>
<dbReference type="PROSITE" id="PS00545">
    <property type="entry name" value="ALDOSE_1_EPIMERASE"/>
    <property type="match status" value="1"/>
</dbReference>
<dbReference type="InterPro" id="IPR016657">
    <property type="entry name" value="PAGM"/>
</dbReference>
<dbReference type="NCBIfam" id="TIGR02821">
    <property type="entry name" value="fghA_ester_D"/>
    <property type="match status" value="1"/>
</dbReference>
<feature type="transmembrane region" description="Helical" evidence="29">
    <location>
        <begin position="65"/>
        <end position="84"/>
    </location>
</feature>
<comment type="similarity">
    <text evidence="7">Belongs to the esterase D family.</text>
</comment>
<evidence type="ECO:0000256" key="23">
    <source>
        <dbReference type="ARBA" id="ARBA00032082"/>
    </source>
</evidence>
<dbReference type="FunFam" id="3.40.120.10:FF:000013">
    <property type="entry name" value="Phosphoacetylglucosamine mutase"/>
    <property type="match status" value="1"/>
</dbReference>
<dbReference type="UniPathway" id="UPA00113">
    <property type="reaction ID" value="UER00530"/>
</dbReference>
<dbReference type="GO" id="GO:0052689">
    <property type="term" value="F:carboxylic ester hydrolase activity"/>
    <property type="evidence" value="ECO:0007669"/>
    <property type="project" value="UniProtKB-KW"/>
</dbReference>
<dbReference type="EMBL" id="LR900429">
    <property type="protein sequence ID" value="CAD7245651.1"/>
    <property type="molecule type" value="Genomic_DNA"/>
</dbReference>
<dbReference type="InterPro" id="IPR013766">
    <property type="entry name" value="Thioredoxin_domain"/>
</dbReference>
<dbReference type="InterPro" id="IPR008183">
    <property type="entry name" value="Aldose_1/G6P_1-epimerase"/>
</dbReference>
<dbReference type="InterPro" id="IPR017438">
    <property type="entry name" value="ATP-NAD_kinase_N"/>
</dbReference>
<comment type="function">
    <text evidence="26">Catalyzes the conversion of GlcNAc-6-P into GlcNAc-1-P during the synthesis of uridine diphosphate/UDP-GlcNAc, which is a biosynthetic precursor of chitin and also supplies the amino sugars for N-linked oligosaccharides of glycoproteins.</text>
</comment>
<evidence type="ECO:0000256" key="2">
    <source>
        <dbReference type="ARBA" id="ARBA00001712"/>
    </source>
</evidence>
<keyword evidence="19" id="KW-0119">Carbohydrate metabolism</keyword>
<evidence type="ECO:0000256" key="16">
    <source>
        <dbReference type="ARBA" id="ARBA00022801"/>
    </source>
</evidence>
<dbReference type="GO" id="GO:0046294">
    <property type="term" value="P:formaldehyde catabolic process"/>
    <property type="evidence" value="ECO:0007669"/>
    <property type="project" value="InterPro"/>
</dbReference>
<dbReference type="InterPro" id="IPR014186">
    <property type="entry name" value="S-formylglutathione_hydrol"/>
</dbReference>
<dbReference type="Gene3D" id="2.70.98.10">
    <property type="match status" value="1"/>
</dbReference>
<dbReference type="InterPro" id="IPR001753">
    <property type="entry name" value="Enoyl-CoA_hydra/iso"/>
</dbReference>
<dbReference type="Pfam" id="PF00408">
    <property type="entry name" value="PGM_PMM_IV"/>
    <property type="match status" value="1"/>
</dbReference>
<comment type="catalytic activity">
    <reaction evidence="2">
        <text>alpha-D-galactose = beta-D-galactose</text>
        <dbReference type="Rhea" id="RHEA:28675"/>
        <dbReference type="ChEBI" id="CHEBI:27667"/>
        <dbReference type="ChEBI" id="CHEBI:28061"/>
        <dbReference type="EC" id="5.1.3.3"/>
    </reaction>
    <physiologicalReaction direction="right-to-left" evidence="2">
        <dbReference type="Rhea" id="RHEA:28677"/>
    </physiologicalReaction>
</comment>
<evidence type="ECO:0000256" key="12">
    <source>
        <dbReference type="ARBA" id="ARBA00021023"/>
    </source>
</evidence>
<feature type="active site" description="Charge relay system" evidence="27">
    <location>
        <position position="1613"/>
    </location>
</feature>
<dbReference type="SUPFAM" id="SSF53474">
    <property type="entry name" value="alpha/beta-Hydrolases"/>
    <property type="match status" value="1"/>
</dbReference>
<feature type="active site" description="Charge relay system" evidence="27">
    <location>
        <position position="1576"/>
    </location>
</feature>
<dbReference type="GO" id="GO:0004610">
    <property type="term" value="F:phosphoacetylglucosamine mutase activity"/>
    <property type="evidence" value="ECO:0007669"/>
    <property type="project" value="UniProtKB-EC"/>
</dbReference>
<dbReference type="InterPro" id="IPR008485">
    <property type="entry name" value="JAMP"/>
</dbReference>
<evidence type="ECO:0000256" key="15">
    <source>
        <dbReference type="ARBA" id="ARBA00022723"/>
    </source>
</evidence>
<evidence type="ECO:0000256" key="28">
    <source>
        <dbReference type="RuleBase" id="RU003707"/>
    </source>
</evidence>
<dbReference type="NCBIfam" id="NF006108">
    <property type="entry name" value="PRK08259.1"/>
    <property type="match status" value="1"/>
</dbReference>
<dbReference type="InterPro" id="IPR016066">
    <property type="entry name" value="A-D-PHexomutase_CS"/>
</dbReference>
<dbReference type="EMBL" id="CAJPEV010000912">
    <property type="protein sequence ID" value="CAG0889483.1"/>
    <property type="molecule type" value="Genomic_DNA"/>
</dbReference>
<dbReference type="PROSITE" id="PS50146">
    <property type="entry name" value="DAGK"/>
    <property type="match status" value="1"/>
</dbReference>
<dbReference type="PROSITE" id="PS00710">
    <property type="entry name" value="PGM_PMM"/>
    <property type="match status" value="1"/>
</dbReference>
<dbReference type="InterPro" id="IPR049022">
    <property type="entry name" value="AMG1_III"/>
</dbReference>
<accession>A0A7R9A2W1</accession>
<dbReference type="GO" id="GO:0016301">
    <property type="term" value="F:kinase activity"/>
    <property type="evidence" value="ECO:0007669"/>
    <property type="project" value="InterPro"/>
</dbReference>
<dbReference type="SMART" id="SM00046">
    <property type="entry name" value="DAGKc"/>
    <property type="match status" value="1"/>
</dbReference>
<dbReference type="SUPFAM" id="SSF53738">
    <property type="entry name" value="Phosphoglucomutase, first 3 domains"/>
    <property type="match status" value="4"/>
</dbReference>
<comment type="catalytic activity">
    <reaction evidence="1">
        <text>N-acetyl-alpha-D-glucosamine 1-phosphate = N-acetyl-D-glucosamine 6-phosphate</text>
        <dbReference type="Rhea" id="RHEA:23804"/>
        <dbReference type="ChEBI" id="CHEBI:57513"/>
        <dbReference type="ChEBI" id="CHEBI:57776"/>
        <dbReference type="EC" id="5.4.2.3"/>
    </reaction>
</comment>
<dbReference type="SUPFAM" id="SSF52096">
    <property type="entry name" value="ClpP/crotonase"/>
    <property type="match status" value="1"/>
</dbReference>
<evidence type="ECO:0000256" key="20">
    <source>
        <dbReference type="ARBA" id="ARBA00023316"/>
    </source>
</evidence>
<dbReference type="PANTHER" id="PTHR45955">
    <property type="entry name" value="PHOSPHOACETYLGLUCOSAMINE MUTASE"/>
    <property type="match status" value="1"/>
</dbReference>
<dbReference type="InterPro" id="IPR016064">
    <property type="entry name" value="NAD/diacylglycerol_kinase_sf"/>
</dbReference>
<evidence type="ECO:0000256" key="7">
    <source>
        <dbReference type="ARBA" id="ARBA00005622"/>
    </source>
</evidence>
<dbReference type="InterPro" id="IPR005844">
    <property type="entry name" value="A-D-PHexomutase_a/b/a-I"/>
</dbReference>
<dbReference type="Pfam" id="PF01263">
    <property type="entry name" value="Aldose_epim"/>
    <property type="match status" value="1"/>
</dbReference>
<evidence type="ECO:0000256" key="13">
    <source>
        <dbReference type="ARBA" id="ARBA00022487"/>
    </source>
</evidence>
<evidence type="ECO:0000256" key="5">
    <source>
        <dbReference type="ARBA" id="ARBA00004865"/>
    </source>
</evidence>
<dbReference type="Gene3D" id="3.40.50.10330">
    <property type="entry name" value="Probable inorganic polyphosphate/atp-NAD kinase, domain 1"/>
    <property type="match status" value="1"/>
</dbReference>
<dbReference type="InterPro" id="IPR005843">
    <property type="entry name" value="A-D-PHexomutase_C"/>
</dbReference>
<dbReference type="SUPFAM" id="SSF55957">
    <property type="entry name" value="Phosphoglucomutase, C-terminal domain"/>
    <property type="match status" value="1"/>
</dbReference>
<dbReference type="FunFam" id="3.30.310.50:FF:000003">
    <property type="entry name" value="Phosphoacetylglucosamine mutase"/>
    <property type="match status" value="1"/>
</dbReference>
<evidence type="ECO:0000256" key="9">
    <source>
        <dbReference type="ARBA" id="ARBA00012479"/>
    </source>
</evidence>
<dbReference type="Pfam" id="PF05571">
    <property type="entry name" value="JAMP"/>
    <property type="match status" value="2"/>
</dbReference>
<comment type="similarity">
    <text evidence="8">Belongs to the phosphohexose mutase family.</text>
</comment>
<dbReference type="FunFam" id="3.40.50.1820:FF:000002">
    <property type="entry name" value="S-formylglutathione hydrolase"/>
    <property type="match status" value="1"/>
</dbReference>
<comment type="cofactor">
    <cofactor evidence="3">
        <name>Mg(2+)</name>
        <dbReference type="ChEBI" id="CHEBI:18420"/>
    </cofactor>
</comment>
<keyword evidence="15" id="KW-0479">Metal-binding</keyword>
<evidence type="ECO:0000256" key="21">
    <source>
        <dbReference type="ARBA" id="ARBA00031926"/>
    </source>
</evidence>
<dbReference type="Pfam" id="PF21404">
    <property type="entry name" value="AMG1_III"/>
    <property type="match status" value="1"/>
</dbReference>
<dbReference type="Proteomes" id="UP000677054">
    <property type="component" value="Unassembled WGS sequence"/>
</dbReference>
<dbReference type="InterPro" id="IPR001206">
    <property type="entry name" value="Diacylglycerol_kinase_cat_dom"/>
</dbReference>
<feature type="transmembrane region" description="Helical" evidence="29">
    <location>
        <begin position="6"/>
        <end position="26"/>
    </location>
</feature>
<evidence type="ECO:0000256" key="11">
    <source>
        <dbReference type="ARBA" id="ARBA00016774"/>
    </source>
</evidence>
<comment type="function">
    <text evidence="25">Mutarotase that catalyzes the interconversion of beta-D-galactose and alpha-D-galactose during galactose metabolism. Beta-D-galactose is metabolized in the liver into glucose 1-phosphate, the primary metabolic fuel, by the action of four enzymes that constitute the Leloir pathway: GALM, GALK1 (galactokinase), GALT (galactose-1-phosphate uridylyltransferase) and GALE (UDP-galactose-4'-epimerase). Involved in the maintenance of the equilibrium between the beta- and alpha-anomers of galactose, therefore ensuring a sufficient supply of the alpha-anomer for GALK1. Also active on D-glucose although shows a preference for galactose over glucose.</text>
</comment>
<feature type="transmembrane region" description="Helical" evidence="29">
    <location>
        <begin position="191"/>
        <end position="208"/>
    </location>
</feature>
<evidence type="ECO:0000256" key="29">
    <source>
        <dbReference type="SAM" id="Phobius"/>
    </source>
</evidence>
<keyword evidence="29" id="KW-1133">Transmembrane helix</keyword>
<comment type="function">
    <text evidence="4">Serine hydrolase involved in the detoxification of formaldehyde.</text>
</comment>
<dbReference type="InterPro" id="IPR036900">
    <property type="entry name" value="A-D-PHexomutase_C_sf"/>
</dbReference>
<name>A0A7R9A2W1_9CRUS</name>
<dbReference type="InterPro" id="IPR029045">
    <property type="entry name" value="ClpP/crotonase-like_dom_sf"/>
</dbReference>
<keyword evidence="13" id="KW-0719">Serine esterase</keyword>
<sequence>MYTIVFIFYAQSLLLMLLFRPALLHLRFKSLSGASTAVYVAMYFLPLYIFLQAVIGGLLCKFQCLLYTIVFIFYAQSLLLMLLFRPALLHLRFKSLSGASTAVYVAMYFLPLYIFLQAVIGGLLYYSFPYIIIVLALVSNAVHFSCKLDQSMHYLVKSSATNLRNVLIIGGNMCFLAYGIVSLTLLENPVIYGPLLGLVPLPTIFYILTARFTEPGKLNILQALTLPEPSYQGPDQVIYFSGPNLEEEISGDTKITWLVAFYAAWSPPCVQFAPLFAKLSAEYGLDNLKFGKLDVTRYPEVAKKHYVNDASYSRQLPTVILYRNGKEAIRRPMVDSKGHDHHTVTAEWYIKVCLPAVLAEVKQMHPKTGLRGLLLHHNNVPAHTAVRTLDFLVEQGMLDVLAGAEAVAKASHPKHDGGKKYLYGTAGFRMSALDLDFIMYRMGLLAVLRSRKLDGATVGVMVTASHNPEEDNGEMLAPSWEELATALVAIPDSHLASYLREIVVSEGIGMEGSCHVLVGRDTRESSPRLSAAVEDGIAALKGSCLDFGVVTTPQLHYFVVCQNSGISLEPISLYEDLYMKKLAGAFNSLMTGLSGNHYDKKVICDCANGVGALKMKELAPKISSFLTIEIRNAGEGRLNHSCGADFVKVQHRAPVGISAEHTGRCVSIDGDADRVVYFYHDNDGKFHLLDGDKIATLIAAYLKELINDCGLSLRLGLVQTAYANGSSTIYIQEKLGVPVSCVPTGVKYLHHKALEYDIGVYFEANGHGTVVFSKEAEAQILSAAEKSTGPGIEAATRLRNSLELINQSVGDALSDFLLVETILAFKDWSPSDWDAAYTDLPSQQVKVHVADRTVITTTDAERKCVTPDGLQSAITEVANRHGKLARAFVRPSGTEDVVRVYAEASTWSEAKELANEVAALVHHMAGGVIKNFKRNYQDWVGWIEVPAGGPKTRKEPVRRFTIVNHSGLTLQTITYGATLTSLQVPDRDGELEDVVLGYDTFQAYIFDTRYFGCTVGRFTNRIANGRFRLGDRLYQLPMNDGPNHLHGGPRGFHKQLWSSHVEGDSVLFSYLSQDGEEGYPGEVMCHVMYHLTAANEVVISYKATSTKPTPVNLTNHSYFNLAGHNAGSSALYEHEVWLNADSYTPVNENGIPLGTREAVANTPFDFKVPRKLGDVLPEAGGGFDHNFCIIGGSENSGTSGDRMNRVAKVTHAPSGRVMEVLSTQPGVQFYTGNFLPETGDDSCQGKGDAIYHKHGGLCLEAQNFPDAMNHASFPNCILAPGSVTLDSRAAFRVIKVEMELEEISTEKCFDGFQKVFKHQRTLDPRAAFRVIKVEMELEEISTEKCFGGFQKVFKHQSTELKCQMAFAVYLPPAYESEPVPVLYYLSGLTCTEQNFIQKAGVQQHASKYGVLIVSPDTSPPALNVSWISDVAQIEILGGCDIPGEDDSWDFGSGAGFYVDATEEKWKYNYRMYSYITKELPALIRKHFKVGEKQGIFGHSMGGHGALICSLKNPGMYASVSAFAPICNPTMCAWGKKAFSGYLGENEEVWKEYDACHLIRKYSGPPLEILIDQGTEDAFLKDKQLLPENFVTSCNEAGLKSTSVILRMQEGYTHSYYFIASFMGDHISHHAKQEFEITHEKGNFGHWEYGARYVESLPYFGTNIGYVHFVVKPSGQHQFLISANHTNCVFHELYCNLMFVSMRSQLLSLLQRWNPPRIPLHMARRHQSTADLGGDENPLVVTEKMENVTLIGINRPQKRNCVNVPTARALRDAFHAFEEDNEAYVAVLYGKGGTFCAGYDLSDVASAASNEEVQNAVVDPSEGPMGPSRWLISKPVIGAIEGYAVAGGLELALLCDMRVVEENAVMGVFCRRFGVPLLDGGTVRLPAVVGFARAMDLILTGRPIRAKEAFEWGLANRLVATGTALGQAVQLAKSLVKFPQDCLKADRRSAYYATFDAKDLKDAFRNEIFYGRHILTKASFFTLSSEWSWSNEVSTMWKIIKTLRTHWKKSIFFASVAFYGGNYVRKQLNQNAFMRQLCEEALQYGNLPQPVGSKSRHITVILNPVARGGKSQNLFDKYCAPLLYLAGIRVSLIRTEAEGQARDIMEVMDNTDAILVAGGDGTVSEVLTGLLRRQDTTHAARRFPIGIAPLGRTNQLVSRLVGHPSGSVEQMAEATMETIRQIHHPANVLQVSPIASEEKEGDKETSSRPICAMNQVAVGPFLDVDAKIKSLWYFGPFAKHVAYVWATLKSSPWFMEWKGLYQNPCKGCRRCQDQEKKGGSHEEGSGTSRWWHAFVRPTRDHLKSTQKAVEQDIINPDCGTWHDISLQSVFLEVRPSDPAMEMCYIPAQISRWSFIHLGMDPDDRRDVSLTTMTWDFGNLDDKSSAVDSRSHRAYLLLSR</sequence>
<evidence type="ECO:0000256" key="6">
    <source>
        <dbReference type="ARBA" id="ARBA00004947"/>
    </source>
</evidence>
<evidence type="ECO:0000256" key="14">
    <source>
        <dbReference type="ARBA" id="ARBA00022553"/>
    </source>
</evidence>
<dbReference type="EC" id="3.1.2.12" evidence="9"/>
<evidence type="ECO:0000256" key="10">
    <source>
        <dbReference type="ARBA" id="ARBA00012731"/>
    </source>
</evidence>
<dbReference type="SUPFAM" id="SSF111331">
    <property type="entry name" value="NAD kinase/diacylglycerol kinase-like"/>
    <property type="match status" value="1"/>
</dbReference>
<dbReference type="InterPro" id="IPR014718">
    <property type="entry name" value="GH-type_carb-bd"/>
</dbReference>
<feature type="transmembrane region" description="Helical" evidence="29">
    <location>
        <begin position="128"/>
        <end position="146"/>
    </location>
</feature>
<evidence type="ECO:0000256" key="3">
    <source>
        <dbReference type="ARBA" id="ARBA00001946"/>
    </source>
</evidence>
<dbReference type="GO" id="GO:0071555">
    <property type="term" value="P:cell wall organization"/>
    <property type="evidence" value="ECO:0007669"/>
    <property type="project" value="UniProtKB-KW"/>
</dbReference>
<evidence type="ECO:0000259" key="31">
    <source>
        <dbReference type="PROSITE" id="PS51352"/>
    </source>
</evidence>
<dbReference type="Pfam" id="PF00756">
    <property type="entry name" value="Esterase"/>
    <property type="match status" value="1"/>
</dbReference>
<dbReference type="GO" id="GO:0006986">
    <property type="term" value="P:response to unfolded protein"/>
    <property type="evidence" value="ECO:0007669"/>
    <property type="project" value="InterPro"/>
</dbReference>
<feature type="active site" description="Charge relay system" evidence="27">
    <location>
        <position position="1499"/>
    </location>
</feature>
<dbReference type="InterPro" id="IPR049023">
    <property type="entry name" value="AMG1_II"/>
</dbReference>
<evidence type="ECO:0000256" key="22">
    <source>
        <dbReference type="ARBA" id="ARBA00032065"/>
    </source>
</evidence>
<feature type="transmembrane region" description="Helical" evidence="29">
    <location>
        <begin position="166"/>
        <end position="185"/>
    </location>
</feature>
<keyword evidence="29" id="KW-0812">Transmembrane</keyword>
<dbReference type="Gene3D" id="3.30.310.50">
    <property type="entry name" value="Alpha-D-phosphohexomutase, C-terminal domain"/>
    <property type="match status" value="1"/>
</dbReference>
<comment type="pathway">
    <text evidence="6">Carbohydrate metabolism; galactose metabolism.</text>
</comment>
<reference evidence="32" key="1">
    <citation type="submission" date="2020-11" db="EMBL/GenBank/DDBJ databases">
        <authorList>
            <person name="Tran Van P."/>
        </authorList>
    </citation>
    <scope>NUCLEOTIDE SEQUENCE</scope>
</reference>
<feature type="domain" description="Thioredoxin" evidence="31">
    <location>
        <begin position="217"/>
        <end position="366"/>
    </location>
</feature>
<keyword evidence="20" id="KW-0961">Cell wall biogenesis/degradation</keyword>
<feature type="transmembrane region" description="Helical" evidence="29">
    <location>
        <begin position="96"/>
        <end position="116"/>
    </location>
</feature>
<evidence type="ECO:0000256" key="18">
    <source>
        <dbReference type="ARBA" id="ARBA00023235"/>
    </source>
</evidence>
<dbReference type="UniPathway" id="UPA00214"/>
<evidence type="ECO:0000256" key="8">
    <source>
        <dbReference type="ARBA" id="ARBA00010231"/>
    </source>
</evidence>
<dbReference type="GO" id="GO:0006012">
    <property type="term" value="P:galactose metabolic process"/>
    <property type="evidence" value="ECO:0007669"/>
    <property type="project" value="UniProtKB-UniPathway"/>
</dbReference>
<evidence type="ECO:0000256" key="1">
    <source>
        <dbReference type="ARBA" id="ARBA00000558"/>
    </source>
</evidence>
<keyword evidence="33" id="KW-1185">Reference proteome</keyword>
<protein>
    <recommendedName>
        <fullName evidence="12">Galactose mutarotase</fullName>
        <ecNumber evidence="9">3.1.2.12</ecNumber>
        <ecNumber evidence="10">5.4.2.3</ecNumber>
    </recommendedName>
    <alternativeName>
        <fullName evidence="22">Acetylglucosamine phosphomutase</fullName>
    </alternativeName>
    <alternativeName>
        <fullName evidence="24">Aldose 1-epimerase</fullName>
    </alternativeName>
    <alternativeName>
        <fullName evidence="23">Esterase D</fullName>
    </alternativeName>
    <alternativeName>
        <fullName evidence="21">N-acetylglucosamine-phosphate mutase</fullName>
    </alternativeName>
    <alternativeName>
        <fullName evidence="11">S-formylglutathione hydrolase</fullName>
    </alternativeName>
</protein>
<gene>
    <name evidence="32" type="ORF">DSTB1V02_LOCUS5519</name>
</gene>
<dbReference type="InterPro" id="IPR018376">
    <property type="entry name" value="Enoyl-CoA_hyd/isom_CS"/>
</dbReference>
<evidence type="ECO:0000256" key="4">
    <source>
        <dbReference type="ARBA" id="ARBA00002608"/>
    </source>
</evidence>
<evidence type="ECO:0000313" key="33">
    <source>
        <dbReference type="Proteomes" id="UP000677054"/>
    </source>
</evidence>
<dbReference type="GO" id="GO:0004034">
    <property type="term" value="F:aldose 1-epimerase activity"/>
    <property type="evidence" value="ECO:0007669"/>
    <property type="project" value="UniProtKB-EC"/>
</dbReference>
<evidence type="ECO:0000256" key="25">
    <source>
        <dbReference type="ARBA" id="ARBA00045743"/>
    </source>
</evidence>
<dbReference type="InterPro" id="IPR016055">
    <property type="entry name" value="A-D-PHexomutase_a/b/a-I/II/III"/>
</dbReference>
<dbReference type="InterPro" id="IPR011013">
    <property type="entry name" value="Gal_mutarotase_sf_dom"/>
</dbReference>
<dbReference type="Gene3D" id="3.90.226.10">
    <property type="entry name" value="2-enoyl-CoA Hydratase, Chain A, domain 1"/>
    <property type="match status" value="1"/>
</dbReference>
<dbReference type="PROSITE" id="PS00166">
    <property type="entry name" value="ENOYL_COA_HYDRATASE"/>
    <property type="match status" value="1"/>
</dbReference>
<dbReference type="GO" id="GO:0018738">
    <property type="term" value="F:S-formylglutathione hydrolase activity"/>
    <property type="evidence" value="ECO:0007669"/>
    <property type="project" value="UniProtKB-EC"/>
</dbReference>
<dbReference type="InterPro" id="IPR000801">
    <property type="entry name" value="Esterase-like"/>
</dbReference>
<dbReference type="GO" id="GO:0006048">
    <property type="term" value="P:UDP-N-acetylglucosamine biosynthetic process"/>
    <property type="evidence" value="ECO:0007669"/>
    <property type="project" value="UniProtKB-UniPathway"/>
</dbReference>
<dbReference type="GO" id="GO:0016020">
    <property type="term" value="C:membrane"/>
    <property type="evidence" value="ECO:0007669"/>
    <property type="project" value="InterPro"/>
</dbReference>
<keyword evidence="29" id="KW-0472">Membrane</keyword>
<dbReference type="GO" id="GO:0000287">
    <property type="term" value="F:magnesium ion binding"/>
    <property type="evidence" value="ECO:0007669"/>
    <property type="project" value="InterPro"/>
</dbReference>
<dbReference type="NCBIfam" id="NF008277">
    <property type="entry name" value="PRK11055.1"/>
    <property type="match status" value="1"/>
</dbReference>
<dbReference type="CDD" id="cd03086">
    <property type="entry name" value="PGM3"/>
    <property type="match status" value="1"/>
</dbReference>
<dbReference type="CDD" id="cd09019">
    <property type="entry name" value="galactose_mutarotase_like"/>
    <property type="match status" value="1"/>
</dbReference>
<proteinExistence type="inferred from homology"/>
<evidence type="ECO:0000256" key="19">
    <source>
        <dbReference type="ARBA" id="ARBA00023277"/>
    </source>
</evidence>
<evidence type="ECO:0000256" key="26">
    <source>
        <dbReference type="ARBA" id="ARBA00059527"/>
    </source>
</evidence>
<dbReference type="PROSITE" id="PS51352">
    <property type="entry name" value="THIOREDOXIN_2"/>
    <property type="match status" value="1"/>
</dbReference>
<dbReference type="InterPro" id="IPR029058">
    <property type="entry name" value="AB_hydrolase_fold"/>
</dbReference>
<dbReference type="Gene3D" id="3.40.30.10">
    <property type="entry name" value="Glutaredoxin"/>
    <property type="match status" value="1"/>
</dbReference>
<dbReference type="Gene3D" id="3.40.120.10">
    <property type="entry name" value="Alpha-D-Glucose-1,6-Bisphosphate, subunit A, domain 3"/>
    <property type="match status" value="3"/>
</dbReference>
<dbReference type="Pfam" id="PF00378">
    <property type="entry name" value="ECH_1"/>
    <property type="match status" value="1"/>
</dbReference>
<dbReference type="CDD" id="cd06558">
    <property type="entry name" value="crotonase-like"/>
    <property type="match status" value="1"/>
</dbReference>
<dbReference type="Gene3D" id="3.40.50.1820">
    <property type="entry name" value="alpha/beta hydrolase"/>
    <property type="match status" value="1"/>
</dbReference>
<organism evidence="32">
    <name type="scientific">Darwinula stevensoni</name>
    <dbReference type="NCBI Taxonomy" id="69355"/>
    <lineage>
        <taxon>Eukaryota</taxon>
        <taxon>Metazoa</taxon>
        <taxon>Ecdysozoa</taxon>
        <taxon>Arthropoda</taxon>
        <taxon>Crustacea</taxon>
        <taxon>Oligostraca</taxon>
        <taxon>Ostracoda</taxon>
        <taxon>Podocopa</taxon>
        <taxon>Podocopida</taxon>
        <taxon>Darwinulocopina</taxon>
        <taxon>Darwinuloidea</taxon>
        <taxon>Darwinulidae</taxon>
        <taxon>Darwinula</taxon>
    </lineage>
</organism>
<dbReference type="InterPro" id="IPR036249">
    <property type="entry name" value="Thioredoxin-like_sf"/>
</dbReference>
<dbReference type="SUPFAM" id="SSF74650">
    <property type="entry name" value="Galactose mutarotase-like"/>
    <property type="match status" value="1"/>
</dbReference>
<evidence type="ECO:0000259" key="30">
    <source>
        <dbReference type="PROSITE" id="PS50146"/>
    </source>
</evidence>
<evidence type="ECO:0000313" key="32">
    <source>
        <dbReference type="EMBL" id="CAD7245651.1"/>
    </source>
</evidence>
<dbReference type="GO" id="GO:0030246">
    <property type="term" value="F:carbohydrate binding"/>
    <property type="evidence" value="ECO:0007669"/>
    <property type="project" value="InterPro"/>
</dbReference>
<keyword evidence="14" id="KW-0597">Phosphoprotein</keyword>
<dbReference type="OrthoDB" id="1928at2759"/>
<dbReference type="SUPFAM" id="SSF52833">
    <property type="entry name" value="Thioredoxin-like"/>
    <property type="match status" value="1"/>
</dbReference>
<feature type="domain" description="DAGKc" evidence="30">
    <location>
        <begin position="2052"/>
        <end position="2193"/>
    </location>
</feature>
<feature type="non-terminal residue" evidence="32">
    <location>
        <position position="1"/>
    </location>
</feature>
<comment type="similarity">
    <text evidence="28">Belongs to the enoyl-CoA hydratase/isomerase family.</text>
</comment>
<evidence type="ECO:0000256" key="17">
    <source>
        <dbReference type="ARBA" id="ARBA00022842"/>
    </source>
</evidence>
<dbReference type="Gene3D" id="1.10.287.2460">
    <property type="match status" value="1"/>
</dbReference>
<dbReference type="InterPro" id="IPR047215">
    <property type="entry name" value="Galactose_mutarotase-like"/>
</dbReference>
<dbReference type="Pfam" id="PF00085">
    <property type="entry name" value="Thioredoxin"/>
    <property type="match status" value="1"/>
</dbReference>
<dbReference type="Pfam" id="PF00781">
    <property type="entry name" value="DAGK_cat"/>
    <property type="match status" value="1"/>
</dbReference>